<dbReference type="AlphaFoldDB" id="A0AAD5E1G3"/>
<gene>
    <name evidence="1" type="ORF">COHA_000146</name>
</gene>
<reference evidence="1" key="1">
    <citation type="submission" date="2020-11" db="EMBL/GenBank/DDBJ databases">
        <title>Chlorella ohadii genome sequencing and assembly.</title>
        <authorList>
            <person name="Murik O."/>
            <person name="Treves H."/>
            <person name="Kedem I."/>
            <person name="Shotland Y."/>
            <person name="Kaplan A."/>
        </authorList>
    </citation>
    <scope>NUCLEOTIDE SEQUENCE</scope>
    <source>
        <strain evidence="1">1</strain>
    </source>
</reference>
<dbReference type="SUPFAM" id="SSF53448">
    <property type="entry name" value="Nucleotide-diphospho-sugar transferases"/>
    <property type="match status" value="1"/>
</dbReference>
<dbReference type="Proteomes" id="UP001205105">
    <property type="component" value="Unassembled WGS sequence"/>
</dbReference>
<organism evidence="1 2">
    <name type="scientific">Chlorella ohadii</name>
    <dbReference type="NCBI Taxonomy" id="2649997"/>
    <lineage>
        <taxon>Eukaryota</taxon>
        <taxon>Viridiplantae</taxon>
        <taxon>Chlorophyta</taxon>
        <taxon>core chlorophytes</taxon>
        <taxon>Trebouxiophyceae</taxon>
        <taxon>Chlorellales</taxon>
        <taxon>Chlorellaceae</taxon>
        <taxon>Chlorella clade</taxon>
        <taxon>Chlorella</taxon>
    </lineage>
</organism>
<accession>A0AAD5E1G3</accession>
<protein>
    <submittedName>
        <fullName evidence="1">Uncharacterized protein</fullName>
    </submittedName>
</protein>
<dbReference type="Gene3D" id="3.90.550.10">
    <property type="entry name" value="Spore Coat Polysaccharide Biosynthesis Protein SpsA, Chain A"/>
    <property type="match status" value="1"/>
</dbReference>
<keyword evidence="2" id="KW-1185">Reference proteome</keyword>
<sequence>MADASEQFECKRMLWMTGLQAKAADGSEAHYITSSASYLRYYASALRSARENAPSLLPVLVVLNSMPQEFVDWGALVIRHELSFASRMEAINDPWLRDNLTKQLMASYARLDVPAIMEKARRGLCRGLLLGDQGANPPLPWQVIPALPAYERRWQKLDGGAAARAAPRGIDLETVMWTDPDVLFRHDIDSCSLPKPRLLSIGPELRPGTIINCGVMLFNVKAYAATLPAMLDFADSRKWVLWHDQELVELFMLSKEAGGFRKLWHRLTALPDAYNYKAYWGEPEAGWLSMFTHQVGDVAIVHTHGPKPELALCVIEYLQRNVKKRLGWAPKHVLHRKKEIVQECNIQEKATVFVDALLQIAAGAFKADEGAMYRWVLREHMRLCPGACWLPDKGSNLQETSRGTAT</sequence>
<comment type="caution">
    <text evidence="1">The sequence shown here is derived from an EMBL/GenBank/DDBJ whole genome shotgun (WGS) entry which is preliminary data.</text>
</comment>
<name>A0AAD5E1G3_9CHLO</name>
<proteinExistence type="predicted"/>
<evidence type="ECO:0000313" key="2">
    <source>
        <dbReference type="Proteomes" id="UP001205105"/>
    </source>
</evidence>
<evidence type="ECO:0000313" key="1">
    <source>
        <dbReference type="EMBL" id="KAI7846309.1"/>
    </source>
</evidence>
<dbReference type="EMBL" id="JADXDR010000004">
    <property type="protein sequence ID" value="KAI7846309.1"/>
    <property type="molecule type" value="Genomic_DNA"/>
</dbReference>
<dbReference type="InterPro" id="IPR029044">
    <property type="entry name" value="Nucleotide-diphossugar_trans"/>
</dbReference>